<dbReference type="GO" id="GO:0015086">
    <property type="term" value="F:cadmium ion transmembrane transporter activity"/>
    <property type="evidence" value="ECO:0007669"/>
    <property type="project" value="TreeGrafter"/>
</dbReference>
<keyword evidence="4 7" id="KW-0812">Transmembrane</keyword>
<evidence type="ECO:0000256" key="2">
    <source>
        <dbReference type="ARBA" id="ARBA00022448"/>
    </source>
</evidence>
<dbReference type="InterPro" id="IPR050291">
    <property type="entry name" value="CDF_Transporter"/>
</dbReference>
<sequence length="168" mass="18031">MTDKAENSLLNSKQIKLMRSATYASIALALTLISLKIWAWSMTDSVAILSSLVDSLLDLIASIITFYAVRVAVSPADAEHRFGHGKSEGVSGLLQGFIITISTLYVASEAVIRLLEPRSISEPEVGFGVMSISLALTVLLVGFQRFVVARTGSLAISADAMHYKADLL</sequence>
<evidence type="ECO:0000256" key="7">
    <source>
        <dbReference type="SAM" id="Phobius"/>
    </source>
</evidence>
<dbReference type="PANTHER" id="PTHR43840">
    <property type="entry name" value="MITOCHONDRIAL METAL TRANSPORTER 1-RELATED"/>
    <property type="match status" value="1"/>
</dbReference>
<accession>A0A382BQH4</accession>
<feature type="transmembrane region" description="Helical" evidence="7">
    <location>
        <begin position="127"/>
        <end position="148"/>
    </location>
</feature>
<evidence type="ECO:0000259" key="8">
    <source>
        <dbReference type="Pfam" id="PF01545"/>
    </source>
</evidence>
<dbReference type="PANTHER" id="PTHR43840:SF41">
    <property type="entry name" value="CATION-EFFLUX PUMP FIEF"/>
    <property type="match status" value="1"/>
</dbReference>
<evidence type="ECO:0000256" key="6">
    <source>
        <dbReference type="ARBA" id="ARBA00023136"/>
    </source>
</evidence>
<dbReference type="EMBL" id="UINC01030852">
    <property type="protein sequence ID" value="SVB15914.1"/>
    <property type="molecule type" value="Genomic_DNA"/>
</dbReference>
<feature type="transmembrane region" description="Helical" evidence="7">
    <location>
        <begin position="21"/>
        <end position="40"/>
    </location>
</feature>
<gene>
    <name evidence="9" type="ORF">METZ01_LOCUS168768</name>
</gene>
<comment type="subcellular location">
    <subcellularLocation>
        <location evidence="1">Membrane</location>
        <topology evidence="1">Multi-pass membrane protein</topology>
    </subcellularLocation>
</comment>
<dbReference type="InterPro" id="IPR058533">
    <property type="entry name" value="Cation_efflux_TM"/>
</dbReference>
<evidence type="ECO:0000256" key="1">
    <source>
        <dbReference type="ARBA" id="ARBA00004141"/>
    </source>
</evidence>
<proteinExistence type="predicted"/>
<feature type="domain" description="Cation efflux protein transmembrane" evidence="8">
    <location>
        <begin position="24"/>
        <end position="168"/>
    </location>
</feature>
<keyword evidence="5 7" id="KW-1133">Transmembrane helix</keyword>
<dbReference type="SUPFAM" id="SSF161111">
    <property type="entry name" value="Cation efflux protein transmembrane domain-like"/>
    <property type="match status" value="1"/>
</dbReference>
<dbReference type="InterPro" id="IPR027469">
    <property type="entry name" value="Cation_efflux_TMD_sf"/>
</dbReference>
<name>A0A382BQH4_9ZZZZ</name>
<dbReference type="AlphaFoldDB" id="A0A382BQH4"/>
<keyword evidence="6 7" id="KW-0472">Membrane</keyword>
<feature type="transmembrane region" description="Helical" evidence="7">
    <location>
        <begin position="90"/>
        <end position="107"/>
    </location>
</feature>
<evidence type="ECO:0000313" key="9">
    <source>
        <dbReference type="EMBL" id="SVB15914.1"/>
    </source>
</evidence>
<dbReference type="NCBIfam" id="TIGR01297">
    <property type="entry name" value="CDF"/>
    <property type="match status" value="1"/>
</dbReference>
<keyword evidence="2" id="KW-0813">Transport</keyword>
<feature type="transmembrane region" description="Helical" evidence="7">
    <location>
        <begin position="46"/>
        <end position="69"/>
    </location>
</feature>
<dbReference type="InterPro" id="IPR002524">
    <property type="entry name" value="Cation_efflux"/>
</dbReference>
<evidence type="ECO:0000256" key="5">
    <source>
        <dbReference type="ARBA" id="ARBA00022989"/>
    </source>
</evidence>
<protein>
    <recommendedName>
        <fullName evidence="8">Cation efflux protein transmembrane domain-containing protein</fullName>
    </recommendedName>
</protein>
<dbReference type="GO" id="GO:0015093">
    <property type="term" value="F:ferrous iron transmembrane transporter activity"/>
    <property type="evidence" value="ECO:0007669"/>
    <property type="project" value="TreeGrafter"/>
</dbReference>
<feature type="non-terminal residue" evidence="9">
    <location>
        <position position="168"/>
    </location>
</feature>
<evidence type="ECO:0000256" key="4">
    <source>
        <dbReference type="ARBA" id="ARBA00022692"/>
    </source>
</evidence>
<evidence type="ECO:0000256" key="3">
    <source>
        <dbReference type="ARBA" id="ARBA00022475"/>
    </source>
</evidence>
<dbReference type="GO" id="GO:0015341">
    <property type="term" value="F:zinc efflux antiporter activity"/>
    <property type="evidence" value="ECO:0007669"/>
    <property type="project" value="TreeGrafter"/>
</dbReference>
<dbReference type="GO" id="GO:0006882">
    <property type="term" value="P:intracellular zinc ion homeostasis"/>
    <property type="evidence" value="ECO:0007669"/>
    <property type="project" value="TreeGrafter"/>
</dbReference>
<reference evidence="9" key="1">
    <citation type="submission" date="2018-05" db="EMBL/GenBank/DDBJ databases">
        <authorList>
            <person name="Lanie J.A."/>
            <person name="Ng W.-L."/>
            <person name="Kazmierczak K.M."/>
            <person name="Andrzejewski T.M."/>
            <person name="Davidsen T.M."/>
            <person name="Wayne K.J."/>
            <person name="Tettelin H."/>
            <person name="Glass J.I."/>
            <person name="Rusch D."/>
            <person name="Podicherti R."/>
            <person name="Tsui H.-C.T."/>
            <person name="Winkler M.E."/>
        </authorList>
    </citation>
    <scope>NUCLEOTIDE SEQUENCE</scope>
</reference>
<keyword evidence="3" id="KW-1003">Cell membrane</keyword>
<organism evidence="9">
    <name type="scientific">marine metagenome</name>
    <dbReference type="NCBI Taxonomy" id="408172"/>
    <lineage>
        <taxon>unclassified sequences</taxon>
        <taxon>metagenomes</taxon>
        <taxon>ecological metagenomes</taxon>
    </lineage>
</organism>
<dbReference type="Gene3D" id="1.20.1510.10">
    <property type="entry name" value="Cation efflux protein transmembrane domain"/>
    <property type="match status" value="1"/>
</dbReference>
<dbReference type="Pfam" id="PF01545">
    <property type="entry name" value="Cation_efflux"/>
    <property type="match status" value="1"/>
</dbReference>
<dbReference type="GO" id="GO:0005886">
    <property type="term" value="C:plasma membrane"/>
    <property type="evidence" value="ECO:0007669"/>
    <property type="project" value="TreeGrafter"/>
</dbReference>